<comment type="caution">
    <text evidence="1">The sequence shown here is derived from an EMBL/GenBank/DDBJ whole genome shotgun (WGS) entry which is preliminary data.</text>
</comment>
<protein>
    <submittedName>
        <fullName evidence="1">Uncharacterized protein</fullName>
    </submittedName>
</protein>
<reference evidence="1 2" key="1">
    <citation type="journal article" date="2022" name="New Phytol.">
        <title>Ecological generalism drives hyperdiversity of secondary metabolite gene clusters in xylarialean endophytes.</title>
        <authorList>
            <person name="Franco M.E.E."/>
            <person name="Wisecaver J.H."/>
            <person name="Arnold A.E."/>
            <person name="Ju Y.M."/>
            <person name="Slot J.C."/>
            <person name="Ahrendt S."/>
            <person name="Moore L.P."/>
            <person name="Eastman K.E."/>
            <person name="Scott K."/>
            <person name="Konkel Z."/>
            <person name="Mondo S.J."/>
            <person name="Kuo A."/>
            <person name="Hayes R.D."/>
            <person name="Haridas S."/>
            <person name="Andreopoulos B."/>
            <person name="Riley R."/>
            <person name="LaButti K."/>
            <person name="Pangilinan J."/>
            <person name="Lipzen A."/>
            <person name="Amirebrahimi M."/>
            <person name="Yan J."/>
            <person name="Adam C."/>
            <person name="Keymanesh K."/>
            <person name="Ng V."/>
            <person name="Louie K."/>
            <person name="Northen T."/>
            <person name="Drula E."/>
            <person name="Henrissat B."/>
            <person name="Hsieh H.M."/>
            <person name="Youens-Clark K."/>
            <person name="Lutzoni F."/>
            <person name="Miadlikowska J."/>
            <person name="Eastwood D.C."/>
            <person name="Hamelin R.C."/>
            <person name="Grigoriev I.V."/>
            <person name="U'Ren J.M."/>
        </authorList>
    </citation>
    <scope>NUCLEOTIDE SEQUENCE [LARGE SCALE GENOMIC DNA]</scope>
    <source>
        <strain evidence="1 2">CBS 119005</strain>
    </source>
</reference>
<evidence type="ECO:0000313" key="1">
    <source>
        <dbReference type="EMBL" id="KAI4861900.1"/>
    </source>
</evidence>
<dbReference type="EMBL" id="MU393539">
    <property type="protein sequence ID" value="KAI4861900.1"/>
    <property type="molecule type" value="Genomic_DNA"/>
</dbReference>
<gene>
    <name evidence="1" type="ORF">F4820DRAFT_42727</name>
</gene>
<evidence type="ECO:0000313" key="2">
    <source>
        <dbReference type="Proteomes" id="UP001497700"/>
    </source>
</evidence>
<sequence>MVTMPRVRFSALALVTSSLALSSAVASDGFGPTLDSARKNGPQIFNALHNAMREFGSALHHNGMSLFPAIIPEGVTLYHGDGTEEVPKKPDWLAFEIEHAEAFARKWGRPRNDISGKQYPDPLELAIHAQLHEGDEPPKYPPPFDWKPGYLHVYQARRPLNVLYIDGTSAGKTDMGTVDTQDILLLNQRDRTPWDDFGRADGLCSLAREWKIDGFIRMEPGFEIIYCDFTNGLRQLSANRRPEWDDPGNVNSSSIAMFEWARAAAQRYNGIGSSRVLLDYSSMFSAFFYPTNLTNPNPERPELPRLVGASGDELRVMREHLADSVARSISRGQRPLNWQGVTDMIVTRYASRLPLIAQAVSIDILRGEVNHLLNTHIDYSEGDDGFATAQQRCAEFYLQPVRVRTPQDQLIYAAIESTAAVICAALFEARKLVVEDSDTDESTAFSAAKDVVKTLMETLSWSEWKECGRCQPDEVCFIAMWPFGDVEDHYNPSCLNYTTIGGRNNYWRTPGKMPGRRPPPPACADGQSCRDDKDLGNEEL</sequence>
<organism evidence="1 2">
    <name type="scientific">Hypoxylon rubiginosum</name>
    <dbReference type="NCBI Taxonomy" id="110542"/>
    <lineage>
        <taxon>Eukaryota</taxon>
        <taxon>Fungi</taxon>
        <taxon>Dikarya</taxon>
        <taxon>Ascomycota</taxon>
        <taxon>Pezizomycotina</taxon>
        <taxon>Sordariomycetes</taxon>
        <taxon>Xylariomycetidae</taxon>
        <taxon>Xylariales</taxon>
        <taxon>Hypoxylaceae</taxon>
        <taxon>Hypoxylon</taxon>
    </lineage>
</organism>
<name>A0ACB9YSA3_9PEZI</name>
<keyword evidence="2" id="KW-1185">Reference proteome</keyword>
<proteinExistence type="predicted"/>
<accession>A0ACB9YSA3</accession>
<dbReference type="Proteomes" id="UP001497700">
    <property type="component" value="Unassembled WGS sequence"/>
</dbReference>